<feature type="compositionally biased region" description="Polar residues" evidence="1">
    <location>
        <begin position="473"/>
        <end position="486"/>
    </location>
</feature>
<dbReference type="AlphaFoldDB" id="A0A1Y2CSR7"/>
<keyword evidence="3" id="KW-1185">Reference proteome</keyword>
<evidence type="ECO:0000313" key="3">
    <source>
        <dbReference type="Proteomes" id="UP000193642"/>
    </source>
</evidence>
<protein>
    <recommendedName>
        <fullName evidence="4">PH domain-containing protein</fullName>
    </recommendedName>
</protein>
<feature type="compositionally biased region" description="Low complexity" evidence="1">
    <location>
        <begin position="209"/>
        <end position="218"/>
    </location>
</feature>
<dbReference type="EMBL" id="MCGO01000008">
    <property type="protein sequence ID" value="ORY50042.1"/>
    <property type="molecule type" value="Genomic_DNA"/>
</dbReference>
<feature type="region of interest" description="Disordered" evidence="1">
    <location>
        <begin position="459"/>
        <end position="486"/>
    </location>
</feature>
<dbReference type="OrthoDB" id="10681460at2759"/>
<comment type="caution">
    <text evidence="2">The sequence shown here is derived from an EMBL/GenBank/DDBJ whole genome shotgun (WGS) entry which is preliminary data.</text>
</comment>
<dbReference type="Proteomes" id="UP000193642">
    <property type="component" value="Unassembled WGS sequence"/>
</dbReference>
<gene>
    <name evidence="2" type="ORF">BCR33DRAFT_713621</name>
</gene>
<evidence type="ECO:0000313" key="2">
    <source>
        <dbReference type="EMBL" id="ORY50042.1"/>
    </source>
</evidence>
<proteinExistence type="predicted"/>
<name>A0A1Y2CSR7_9FUNG</name>
<accession>A0A1Y2CSR7</accession>
<evidence type="ECO:0000256" key="1">
    <source>
        <dbReference type="SAM" id="MobiDB-lite"/>
    </source>
</evidence>
<feature type="region of interest" description="Disordered" evidence="1">
    <location>
        <begin position="1"/>
        <end position="22"/>
    </location>
</feature>
<sequence>SPTSPTGSDKSGRVRVRLGMSGGDDEGEWRRVRVTLRSAECELVVSAADEDTVPTNQNQLDAKVFRIERVAACATLSSSGRQVETLKVFCANEPAPLLMRHRVNQKVVQWREAMEAALAKQTQLQQQTHSVSPIIPSLSPEFLLVLCVAHCINTVTPTTHAVPHRQRRQHPFSYHNVVKSLTDLVNDPALAPKSKPVPISPYSCPNTPESHSSLSSATSDEESEPDVDCQIDPSLPQPNIRFHLAQNVTIHKLKASLEKEKESKTALMRKLEASFEHVSYLSSLVTDLRVQNFELVQVSERWRMRAGIVGGNNLGEIGGHELKSQVDSLRSQVQEQQKTMQSMVPSDRVQEMIQEARREVGCLSGKVKEGVAVWKAEVDRLAEKRQMIPSEEVHDMIEEARREREEELKLEQRALEVIPPAVNPNPSDLELKYSSHNSLKVGYEKELNAHKVCADLTASSKDESLSRPPTGIPSLSRSNMHHQSSYTGSTYKVSDLEAILDHPFMGILHIDDDDRICWMEDEISFGSCVG</sequence>
<feature type="compositionally biased region" description="Acidic residues" evidence="1">
    <location>
        <begin position="219"/>
        <end position="229"/>
    </location>
</feature>
<feature type="non-terminal residue" evidence="2">
    <location>
        <position position="1"/>
    </location>
</feature>
<organism evidence="2 3">
    <name type="scientific">Rhizoclosmatium globosum</name>
    <dbReference type="NCBI Taxonomy" id="329046"/>
    <lineage>
        <taxon>Eukaryota</taxon>
        <taxon>Fungi</taxon>
        <taxon>Fungi incertae sedis</taxon>
        <taxon>Chytridiomycota</taxon>
        <taxon>Chytridiomycota incertae sedis</taxon>
        <taxon>Chytridiomycetes</taxon>
        <taxon>Chytridiales</taxon>
        <taxon>Chytriomycetaceae</taxon>
        <taxon>Rhizoclosmatium</taxon>
    </lineage>
</organism>
<feature type="region of interest" description="Disordered" evidence="1">
    <location>
        <begin position="196"/>
        <end position="232"/>
    </location>
</feature>
<evidence type="ECO:0008006" key="4">
    <source>
        <dbReference type="Google" id="ProtNLM"/>
    </source>
</evidence>
<reference evidence="2 3" key="1">
    <citation type="submission" date="2016-07" db="EMBL/GenBank/DDBJ databases">
        <title>Pervasive Adenine N6-methylation of Active Genes in Fungi.</title>
        <authorList>
            <consortium name="DOE Joint Genome Institute"/>
            <person name="Mondo S.J."/>
            <person name="Dannebaum R.O."/>
            <person name="Kuo R.C."/>
            <person name="Labutti K."/>
            <person name="Haridas S."/>
            <person name="Kuo A."/>
            <person name="Salamov A."/>
            <person name="Ahrendt S.R."/>
            <person name="Lipzen A."/>
            <person name="Sullivan W."/>
            <person name="Andreopoulos W.B."/>
            <person name="Clum A."/>
            <person name="Lindquist E."/>
            <person name="Daum C."/>
            <person name="Ramamoorthy G.K."/>
            <person name="Gryganskyi A."/>
            <person name="Culley D."/>
            <person name="Magnuson J.K."/>
            <person name="James T.Y."/>
            <person name="O'Malley M.A."/>
            <person name="Stajich J.E."/>
            <person name="Spatafora J.W."/>
            <person name="Visel A."/>
            <person name="Grigoriev I.V."/>
        </authorList>
    </citation>
    <scope>NUCLEOTIDE SEQUENCE [LARGE SCALE GENOMIC DNA]</scope>
    <source>
        <strain evidence="2 3">JEL800</strain>
    </source>
</reference>